<dbReference type="InterPro" id="IPR007278">
    <property type="entry name" value="DUF397"/>
</dbReference>
<proteinExistence type="predicted"/>
<keyword evidence="3" id="KW-1185">Reference proteome</keyword>
<gene>
    <name evidence="2" type="ORF">GPZ80_10615</name>
</gene>
<evidence type="ECO:0000313" key="2">
    <source>
        <dbReference type="EMBL" id="MBC6447623.1"/>
    </source>
</evidence>
<reference evidence="2 3" key="1">
    <citation type="submission" date="2020-06" db="EMBL/GenBank/DDBJ databases">
        <title>Actinokineospora xiongansis sp. nov., isolated from soil of Baiyangdian.</title>
        <authorList>
            <person name="Zhang X."/>
        </authorList>
    </citation>
    <scope>NUCLEOTIDE SEQUENCE [LARGE SCALE GENOMIC DNA]</scope>
    <source>
        <strain evidence="2 3">HBU206404</strain>
    </source>
</reference>
<comment type="caution">
    <text evidence="2">The sequence shown here is derived from an EMBL/GenBank/DDBJ whole genome shotgun (WGS) entry which is preliminary data.</text>
</comment>
<dbReference type="RefSeq" id="WP_187220148.1">
    <property type="nucleotide sequence ID" value="NZ_JABVED010000005.1"/>
</dbReference>
<feature type="domain" description="DUF397" evidence="1">
    <location>
        <begin position="10"/>
        <end position="45"/>
    </location>
</feature>
<dbReference type="EMBL" id="JABVED010000005">
    <property type="protein sequence ID" value="MBC6447623.1"/>
    <property type="molecule type" value="Genomic_DNA"/>
</dbReference>
<evidence type="ECO:0000259" key="1">
    <source>
        <dbReference type="Pfam" id="PF04149"/>
    </source>
</evidence>
<dbReference type="Pfam" id="PF04149">
    <property type="entry name" value="DUF397"/>
    <property type="match status" value="1"/>
</dbReference>
<dbReference type="Proteomes" id="UP000734823">
    <property type="component" value="Unassembled WGS sequence"/>
</dbReference>
<protein>
    <submittedName>
        <fullName evidence="2">DUF397 domain-containing protein</fullName>
    </submittedName>
</protein>
<name>A0ABR7L514_9PSEU</name>
<accession>A0ABR7L514</accession>
<organism evidence="2 3">
    <name type="scientific">Actinokineospora xionganensis</name>
    <dbReference type="NCBI Taxonomy" id="2684470"/>
    <lineage>
        <taxon>Bacteria</taxon>
        <taxon>Bacillati</taxon>
        <taxon>Actinomycetota</taxon>
        <taxon>Actinomycetes</taxon>
        <taxon>Pseudonocardiales</taxon>
        <taxon>Pseudonocardiaceae</taxon>
        <taxon>Actinokineospora</taxon>
    </lineage>
</organism>
<evidence type="ECO:0000313" key="3">
    <source>
        <dbReference type="Proteomes" id="UP000734823"/>
    </source>
</evidence>
<sequence>MSARPVEAIRWRKASRSDGNDTCVELANTLDALRDSKNPGGPMIRGDVRQLLRAVRMA</sequence>